<accession>A0A6N2NGP4</accession>
<dbReference type="InterPro" id="IPR011990">
    <property type="entry name" value="TPR-like_helical_dom_sf"/>
</dbReference>
<reference evidence="3" key="1">
    <citation type="submission" date="2019-03" db="EMBL/GenBank/DDBJ databases">
        <authorList>
            <person name="Mank J."/>
            <person name="Almeida P."/>
        </authorList>
    </citation>
    <scope>NUCLEOTIDE SEQUENCE</scope>
    <source>
        <strain evidence="3">78183</strain>
    </source>
</reference>
<name>A0A6N2NGP4_SALVM</name>
<proteinExistence type="predicted"/>
<evidence type="ECO:0000313" key="3">
    <source>
        <dbReference type="EMBL" id="VFU65444.1"/>
    </source>
</evidence>
<evidence type="ECO:0008006" key="4">
    <source>
        <dbReference type="Google" id="ProtNLM"/>
    </source>
</evidence>
<feature type="region of interest" description="Disordered" evidence="2">
    <location>
        <begin position="91"/>
        <end position="125"/>
    </location>
</feature>
<gene>
    <name evidence="3" type="ORF">SVIM_LOCUS502212</name>
</gene>
<dbReference type="AlphaFoldDB" id="A0A6N2NGP4"/>
<evidence type="ECO:0000256" key="1">
    <source>
        <dbReference type="SAM" id="Coils"/>
    </source>
</evidence>
<feature type="coiled-coil region" evidence="1">
    <location>
        <begin position="218"/>
        <end position="245"/>
    </location>
</feature>
<sequence length="320" mass="36064">MNSTLATYFLHLKTPSSFNLPSLHHSTTLKSHNSTCTSSLKIPLAASSSSNQNSKNPLTQTLKTLAKTAILIDVAASIAGKFPVWPAKAETPAALTERNPTLEEEQEEEDIEKHQNQNQSDPSTPLQAFLESNAEAIESLNSLLQQKLENGQDEEALKIVQLLVAAQPEVTEWKFLMARLLNEMGRAQDARNVFEEILVANPLSFEALFENALLMDRFGEGEAVLRRLQEALDIAEEENKVKEARDVRLIMAQIHFLQKNVEEALKSYQEGMIYSLLDRNEEAKQQFAKYRELSPKKFEVEGYLRTSLSRMKLFGSNEKN</sequence>
<evidence type="ECO:0000256" key="2">
    <source>
        <dbReference type="SAM" id="MobiDB-lite"/>
    </source>
</evidence>
<organism evidence="3">
    <name type="scientific">Salix viminalis</name>
    <name type="common">Common osier</name>
    <name type="synonym">Basket willow</name>
    <dbReference type="NCBI Taxonomy" id="40686"/>
    <lineage>
        <taxon>Eukaryota</taxon>
        <taxon>Viridiplantae</taxon>
        <taxon>Streptophyta</taxon>
        <taxon>Embryophyta</taxon>
        <taxon>Tracheophyta</taxon>
        <taxon>Spermatophyta</taxon>
        <taxon>Magnoliopsida</taxon>
        <taxon>eudicotyledons</taxon>
        <taxon>Gunneridae</taxon>
        <taxon>Pentapetalae</taxon>
        <taxon>rosids</taxon>
        <taxon>fabids</taxon>
        <taxon>Malpighiales</taxon>
        <taxon>Salicaceae</taxon>
        <taxon>Saliceae</taxon>
        <taxon>Salix</taxon>
    </lineage>
</organism>
<keyword evidence="1" id="KW-0175">Coiled coil</keyword>
<dbReference type="Gene3D" id="1.25.40.10">
    <property type="entry name" value="Tetratricopeptide repeat domain"/>
    <property type="match status" value="1"/>
</dbReference>
<dbReference type="EMBL" id="CAADRP010002285">
    <property type="protein sequence ID" value="VFU65444.1"/>
    <property type="molecule type" value="Genomic_DNA"/>
</dbReference>
<protein>
    <recommendedName>
        <fullName evidence="4">Bacterial transcriptional activator domain-containing protein</fullName>
    </recommendedName>
</protein>
<feature type="compositionally biased region" description="Polar residues" evidence="2">
    <location>
        <begin position="116"/>
        <end position="125"/>
    </location>
</feature>
<dbReference type="SUPFAM" id="SSF48452">
    <property type="entry name" value="TPR-like"/>
    <property type="match status" value="1"/>
</dbReference>